<keyword evidence="8" id="KW-0804">Transcription</keyword>
<evidence type="ECO:0000256" key="4">
    <source>
        <dbReference type="ARBA" id="ARBA00022606"/>
    </source>
</evidence>
<feature type="modified residue" description="4-aspartylphosphate" evidence="10">
    <location>
        <position position="52"/>
    </location>
</feature>
<evidence type="ECO:0000256" key="7">
    <source>
        <dbReference type="ARBA" id="ARBA00023125"/>
    </source>
</evidence>
<keyword evidence="4" id="KW-0716">Sensory transduction</keyword>
<accession>A0A662Z125</accession>
<dbReference type="SMART" id="SM00448">
    <property type="entry name" value="REC"/>
    <property type="match status" value="1"/>
</dbReference>
<dbReference type="OrthoDB" id="9790442at2"/>
<dbReference type="InterPro" id="IPR001867">
    <property type="entry name" value="OmpR/PhoB-type_DNA-bd"/>
</dbReference>
<dbReference type="EMBL" id="FOIT01000001">
    <property type="protein sequence ID" value="SEV82386.1"/>
    <property type="molecule type" value="Genomic_DNA"/>
</dbReference>
<evidence type="ECO:0000256" key="6">
    <source>
        <dbReference type="ARBA" id="ARBA00023015"/>
    </source>
</evidence>
<dbReference type="InterPro" id="IPR011006">
    <property type="entry name" value="CheY-like_superfamily"/>
</dbReference>
<dbReference type="GO" id="GO:0000156">
    <property type="term" value="F:phosphorelay response regulator activity"/>
    <property type="evidence" value="ECO:0007669"/>
    <property type="project" value="TreeGrafter"/>
</dbReference>
<keyword evidence="3 10" id="KW-0597">Phosphoprotein</keyword>
<evidence type="ECO:0000256" key="9">
    <source>
        <dbReference type="ARBA" id="ARBA00040348"/>
    </source>
</evidence>
<protein>
    <recommendedName>
        <fullName evidence="9">Response regulator SaeR</fullName>
    </recommendedName>
</protein>
<gene>
    <name evidence="14" type="ORF">SAMN05192557_0242</name>
</gene>
<sequence length="225" mass="26013">MHKILIIEDDSDINKVITDTLTTSGYETTSAYSGTEGLMHLSQNTFDLVILDLMLPGLKGEELIVKFRKELESDTPVIILSAKDKLDHKLDLFERGADDYMTKPFEIEELLARVSVQLKRSSNKMKETMHQHKQLKVNSDTLEIHIDDTPIVFTRKEFKIIELLIKNPTRIFSKEDLYEMAWDELYIGEDKTVTVHVSNIRHKLKEVTDEPYIDTVWGIGFKLSK</sequence>
<keyword evidence="7 11" id="KW-0238">DNA-binding</keyword>
<feature type="domain" description="Response regulatory" evidence="12">
    <location>
        <begin position="3"/>
        <end position="118"/>
    </location>
</feature>
<evidence type="ECO:0000256" key="11">
    <source>
        <dbReference type="PROSITE-ProRule" id="PRU01091"/>
    </source>
</evidence>
<dbReference type="InterPro" id="IPR039420">
    <property type="entry name" value="WalR-like"/>
</dbReference>
<dbReference type="CDD" id="cd00383">
    <property type="entry name" value="trans_reg_C"/>
    <property type="match status" value="1"/>
</dbReference>
<dbReference type="Gene3D" id="3.40.50.2300">
    <property type="match status" value="1"/>
</dbReference>
<reference evidence="14 15" key="1">
    <citation type="submission" date="2016-10" db="EMBL/GenBank/DDBJ databases">
        <authorList>
            <person name="Varghese N."/>
            <person name="Submissions S."/>
        </authorList>
    </citation>
    <scope>NUCLEOTIDE SEQUENCE [LARGE SCALE GENOMIC DNA]</scope>
    <source>
        <strain evidence="14 15">IBRC-M10081</strain>
    </source>
</reference>
<dbReference type="SMART" id="SM00862">
    <property type="entry name" value="Trans_reg_C"/>
    <property type="match status" value="1"/>
</dbReference>
<dbReference type="GO" id="GO:0032993">
    <property type="term" value="C:protein-DNA complex"/>
    <property type="evidence" value="ECO:0007669"/>
    <property type="project" value="TreeGrafter"/>
</dbReference>
<evidence type="ECO:0000259" key="12">
    <source>
        <dbReference type="PROSITE" id="PS50110"/>
    </source>
</evidence>
<dbReference type="PANTHER" id="PTHR48111:SF2">
    <property type="entry name" value="RESPONSE REGULATOR SAER"/>
    <property type="match status" value="1"/>
</dbReference>
<keyword evidence="2" id="KW-0963">Cytoplasm</keyword>
<keyword evidence="6" id="KW-0805">Transcription regulation</keyword>
<evidence type="ECO:0000256" key="1">
    <source>
        <dbReference type="ARBA" id="ARBA00004496"/>
    </source>
</evidence>
<name>A0A662Z125_9STAP</name>
<evidence type="ECO:0000256" key="2">
    <source>
        <dbReference type="ARBA" id="ARBA00022490"/>
    </source>
</evidence>
<dbReference type="PANTHER" id="PTHR48111">
    <property type="entry name" value="REGULATOR OF RPOS"/>
    <property type="match status" value="1"/>
</dbReference>
<keyword evidence="15" id="KW-1185">Reference proteome</keyword>
<comment type="subcellular location">
    <subcellularLocation>
        <location evidence="1">Cytoplasm</location>
    </subcellularLocation>
</comment>
<organism evidence="14 15">
    <name type="scientific">Aliicoccus persicus</name>
    <dbReference type="NCBI Taxonomy" id="930138"/>
    <lineage>
        <taxon>Bacteria</taxon>
        <taxon>Bacillati</taxon>
        <taxon>Bacillota</taxon>
        <taxon>Bacilli</taxon>
        <taxon>Bacillales</taxon>
        <taxon>Staphylococcaceae</taxon>
        <taxon>Aliicoccus</taxon>
    </lineage>
</organism>
<feature type="DNA-binding region" description="OmpR/PhoB-type" evidence="11">
    <location>
        <begin position="127"/>
        <end position="225"/>
    </location>
</feature>
<feature type="domain" description="OmpR/PhoB-type" evidence="13">
    <location>
        <begin position="127"/>
        <end position="225"/>
    </location>
</feature>
<dbReference type="Proteomes" id="UP000243605">
    <property type="component" value="Unassembled WGS sequence"/>
</dbReference>
<evidence type="ECO:0000313" key="14">
    <source>
        <dbReference type="EMBL" id="SEV82386.1"/>
    </source>
</evidence>
<evidence type="ECO:0000313" key="15">
    <source>
        <dbReference type="Proteomes" id="UP000243605"/>
    </source>
</evidence>
<dbReference type="Pfam" id="PF00486">
    <property type="entry name" value="Trans_reg_C"/>
    <property type="match status" value="1"/>
</dbReference>
<dbReference type="Gene3D" id="6.10.250.690">
    <property type="match status" value="1"/>
</dbReference>
<evidence type="ECO:0000259" key="13">
    <source>
        <dbReference type="PROSITE" id="PS51755"/>
    </source>
</evidence>
<dbReference type="FunFam" id="1.10.10.10:FF:000018">
    <property type="entry name" value="DNA-binding response regulator ResD"/>
    <property type="match status" value="1"/>
</dbReference>
<dbReference type="PROSITE" id="PS51755">
    <property type="entry name" value="OMPR_PHOB"/>
    <property type="match status" value="1"/>
</dbReference>
<dbReference type="GO" id="GO:0005829">
    <property type="term" value="C:cytosol"/>
    <property type="evidence" value="ECO:0007669"/>
    <property type="project" value="TreeGrafter"/>
</dbReference>
<dbReference type="Gene3D" id="1.10.10.10">
    <property type="entry name" value="Winged helix-like DNA-binding domain superfamily/Winged helix DNA-binding domain"/>
    <property type="match status" value="1"/>
</dbReference>
<evidence type="ECO:0000256" key="8">
    <source>
        <dbReference type="ARBA" id="ARBA00023163"/>
    </source>
</evidence>
<evidence type="ECO:0000256" key="5">
    <source>
        <dbReference type="ARBA" id="ARBA00023012"/>
    </source>
</evidence>
<dbReference type="PROSITE" id="PS50110">
    <property type="entry name" value="RESPONSE_REGULATORY"/>
    <property type="match status" value="1"/>
</dbReference>
<dbReference type="GO" id="GO:0006355">
    <property type="term" value="P:regulation of DNA-templated transcription"/>
    <property type="evidence" value="ECO:0007669"/>
    <property type="project" value="InterPro"/>
</dbReference>
<dbReference type="GO" id="GO:0000976">
    <property type="term" value="F:transcription cis-regulatory region binding"/>
    <property type="evidence" value="ECO:0007669"/>
    <property type="project" value="TreeGrafter"/>
</dbReference>
<proteinExistence type="predicted"/>
<dbReference type="InterPro" id="IPR001789">
    <property type="entry name" value="Sig_transdc_resp-reg_receiver"/>
</dbReference>
<evidence type="ECO:0000256" key="10">
    <source>
        <dbReference type="PROSITE-ProRule" id="PRU00169"/>
    </source>
</evidence>
<dbReference type="AlphaFoldDB" id="A0A662Z125"/>
<dbReference type="RefSeq" id="WP_091473085.1">
    <property type="nucleotide sequence ID" value="NZ_FOIT01000001.1"/>
</dbReference>
<dbReference type="Pfam" id="PF00072">
    <property type="entry name" value="Response_reg"/>
    <property type="match status" value="1"/>
</dbReference>
<dbReference type="InterPro" id="IPR036388">
    <property type="entry name" value="WH-like_DNA-bd_sf"/>
</dbReference>
<evidence type="ECO:0000256" key="3">
    <source>
        <dbReference type="ARBA" id="ARBA00022553"/>
    </source>
</evidence>
<dbReference type="SUPFAM" id="SSF52172">
    <property type="entry name" value="CheY-like"/>
    <property type="match status" value="1"/>
</dbReference>
<keyword evidence="5" id="KW-0902">Two-component regulatory system</keyword>